<dbReference type="SUPFAM" id="SSF64356">
    <property type="entry name" value="SNARE-like"/>
    <property type="match status" value="1"/>
</dbReference>
<keyword evidence="6" id="KW-0732">Signal</keyword>
<evidence type="ECO:0000259" key="7">
    <source>
        <dbReference type="PROSITE" id="PS50859"/>
    </source>
</evidence>
<dbReference type="AlphaFoldDB" id="A0AAV5I9X2"/>
<name>A0AAV5I9X2_9ROSI</name>
<dbReference type="Gene3D" id="3.30.450.50">
    <property type="entry name" value="Longin domain"/>
    <property type="match status" value="1"/>
</dbReference>
<evidence type="ECO:0000313" key="9">
    <source>
        <dbReference type="Proteomes" id="UP001054252"/>
    </source>
</evidence>
<dbReference type="Proteomes" id="UP001054252">
    <property type="component" value="Unassembled WGS sequence"/>
</dbReference>
<evidence type="ECO:0000256" key="2">
    <source>
        <dbReference type="ARBA" id="ARBA00008025"/>
    </source>
</evidence>
<feature type="transmembrane region" description="Helical" evidence="5">
    <location>
        <begin position="268"/>
        <end position="287"/>
    </location>
</feature>
<evidence type="ECO:0000256" key="4">
    <source>
        <dbReference type="SAM" id="MobiDB-lite"/>
    </source>
</evidence>
<dbReference type="InterPro" id="IPR010908">
    <property type="entry name" value="Longin_dom"/>
</dbReference>
<protein>
    <recommendedName>
        <fullName evidence="7">Longin domain-containing protein</fullName>
    </recommendedName>
</protein>
<feature type="domain" description="Longin" evidence="7">
    <location>
        <begin position="11"/>
        <end position="105"/>
    </location>
</feature>
<dbReference type="InterPro" id="IPR011012">
    <property type="entry name" value="Longin-like_dom_sf"/>
</dbReference>
<evidence type="ECO:0000313" key="8">
    <source>
        <dbReference type="EMBL" id="GKU97938.1"/>
    </source>
</evidence>
<gene>
    <name evidence="8" type="ORF">SLEP1_g11009</name>
</gene>
<feature type="chain" id="PRO_5043540136" description="Longin domain-containing protein" evidence="6">
    <location>
        <begin position="19"/>
        <end position="295"/>
    </location>
</feature>
<keyword evidence="5" id="KW-1133">Transmembrane helix</keyword>
<keyword evidence="3 5" id="KW-0472">Membrane</keyword>
<keyword evidence="5" id="KW-0812">Transmembrane</keyword>
<dbReference type="SMART" id="SM01270">
    <property type="entry name" value="Longin"/>
    <property type="match status" value="1"/>
</dbReference>
<dbReference type="PANTHER" id="PTHR47461:SF1">
    <property type="entry name" value="PHYTOLONGIN PHYL1.2"/>
    <property type="match status" value="1"/>
</dbReference>
<accession>A0AAV5I9X2</accession>
<keyword evidence="9" id="KW-1185">Reference proteome</keyword>
<evidence type="ECO:0000256" key="3">
    <source>
        <dbReference type="ARBA" id="ARBA00023136"/>
    </source>
</evidence>
<evidence type="ECO:0000256" key="6">
    <source>
        <dbReference type="SAM" id="SignalP"/>
    </source>
</evidence>
<dbReference type="EMBL" id="BPVZ01000012">
    <property type="protein sequence ID" value="GKU97938.1"/>
    <property type="molecule type" value="Genomic_DNA"/>
</dbReference>
<feature type="region of interest" description="Disordered" evidence="4">
    <location>
        <begin position="143"/>
        <end position="211"/>
    </location>
</feature>
<dbReference type="PANTHER" id="PTHR47461">
    <property type="entry name" value="PHYTOLONGIN PHYL1.2"/>
    <property type="match status" value="1"/>
</dbReference>
<comment type="caution">
    <text evidence="8">The sequence shown here is derived from an EMBL/GenBank/DDBJ whole genome shotgun (WGS) entry which is preliminary data.</text>
</comment>
<evidence type="ECO:0000256" key="1">
    <source>
        <dbReference type="ARBA" id="ARBA00004370"/>
    </source>
</evidence>
<dbReference type="InterPro" id="IPR044783">
    <property type="entry name" value="PHYL"/>
</dbReference>
<evidence type="ECO:0000256" key="5">
    <source>
        <dbReference type="SAM" id="Phobius"/>
    </source>
</evidence>
<dbReference type="GO" id="GO:0016020">
    <property type="term" value="C:membrane"/>
    <property type="evidence" value="ECO:0007669"/>
    <property type="project" value="UniProtKB-SubCell"/>
</dbReference>
<proteinExistence type="inferred from homology"/>
<comment type="similarity">
    <text evidence="2">Belongs to the synaptobrevin family.</text>
</comment>
<reference evidence="8 9" key="1">
    <citation type="journal article" date="2021" name="Commun. Biol.">
        <title>The genome of Shorea leprosula (Dipterocarpaceae) highlights the ecological relevance of drought in aseasonal tropical rainforests.</title>
        <authorList>
            <person name="Ng K.K.S."/>
            <person name="Kobayashi M.J."/>
            <person name="Fawcett J.A."/>
            <person name="Hatakeyama M."/>
            <person name="Paape T."/>
            <person name="Ng C.H."/>
            <person name="Ang C.C."/>
            <person name="Tnah L.H."/>
            <person name="Lee C.T."/>
            <person name="Nishiyama T."/>
            <person name="Sese J."/>
            <person name="O'Brien M.J."/>
            <person name="Copetti D."/>
            <person name="Mohd Noor M.I."/>
            <person name="Ong R.C."/>
            <person name="Putra M."/>
            <person name="Sireger I.Z."/>
            <person name="Indrioko S."/>
            <person name="Kosugi Y."/>
            <person name="Izuno A."/>
            <person name="Isagi Y."/>
            <person name="Lee S.L."/>
            <person name="Shimizu K.K."/>
        </authorList>
    </citation>
    <scope>NUCLEOTIDE SEQUENCE [LARGE SCALE GENOMIC DNA]</scope>
    <source>
        <strain evidence="8">214</strain>
    </source>
</reference>
<feature type="signal peptide" evidence="6">
    <location>
        <begin position="1"/>
        <end position="18"/>
    </location>
</feature>
<dbReference type="PROSITE" id="PS50859">
    <property type="entry name" value="LONGIN"/>
    <property type="match status" value="1"/>
</dbReference>
<feature type="compositionally biased region" description="Polar residues" evidence="4">
    <location>
        <begin position="143"/>
        <end position="181"/>
    </location>
</feature>
<sequence length="295" mass="33234">MLATYVGCILVLAPMGSVNNTVHYCSVSKDNRILYRYSGGVHEIENLAALCLERIPPFHKWYLERIGKRTFGFLMNDGYVYFTIVDEDVGNSCVRQFLENLKDEFENVAKMDSRGSSSGLASRSLQEQLVPAIHRLITSLQLGSHSGNDQKSPNSSFDHSGLSSLPSNANTQSEAASSTESHLLDGYSRPEKKKKKRPNDQQIGVRDTEVGERWNSTGREVQFDSTLLASDNQNRSASSISQQREMVSMRIRSEYQDIQKKWRRQVRIVLAIYAAVCLILFLIWVLVCGGITCRK</sequence>
<organism evidence="8 9">
    <name type="scientific">Rubroshorea leprosula</name>
    <dbReference type="NCBI Taxonomy" id="152421"/>
    <lineage>
        <taxon>Eukaryota</taxon>
        <taxon>Viridiplantae</taxon>
        <taxon>Streptophyta</taxon>
        <taxon>Embryophyta</taxon>
        <taxon>Tracheophyta</taxon>
        <taxon>Spermatophyta</taxon>
        <taxon>Magnoliopsida</taxon>
        <taxon>eudicotyledons</taxon>
        <taxon>Gunneridae</taxon>
        <taxon>Pentapetalae</taxon>
        <taxon>rosids</taxon>
        <taxon>malvids</taxon>
        <taxon>Malvales</taxon>
        <taxon>Dipterocarpaceae</taxon>
        <taxon>Rubroshorea</taxon>
    </lineage>
</organism>
<comment type="subcellular location">
    <subcellularLocation>
        <location evidence="1">Membrane</location>
    </subcellularLocation>
</comment>